<proteinExistence type="predicted"/>
<dbReference type="PANTHER" id="PTHR48079">
    <property type="entry name" value="PROTEIN YEEZ"/>
    <property type="match status" value="1"/>
</dbReference>
<dbReference type="AlphaFoldDB" id="A0A5M8F5M3"/>
<dbReference type="PANTHER" id="PTHR48079:SF6">
    <property type="entry name" value="NAD(P)-BINDING DOMAIN-CONTAINING PROTEIN-RELATED"/>
    <property type="match status" value="1"/>
</dbReference>
<evidence type="ECO:0000313" key="3">
    <source>
        <dbReference type="Proteomes" id="UP000323909"/>
    </source>
</evidence>
<accession>A0A5M8F5M3</accession>
<comment type="caution">
    <text evidence="2">The sequence shown here is derived from an EMBL/GenBank/DDBJ whole genome shotgun (WGS) entry which is preliminary data.</text>
</comment>
<evidence type="ECO:0000313" key="2">
    <source>
        <dbReference type="EMBL" id="KAA6179879.1"/>
    </source>
</evidence>
<gene>
    <name evidence="2" type="ORF">F3K53_13165</name>
</gene>
<dbReference type="InterPro" id="IPR051783">
    <property type="entry name" value="NAD(P)-dependent_oxidoreduct"/>
</dbReference>
<evidence type="ECO:0000259" key="1">
    <source>
        <dbReference type="Pfam" id="PF01370"/>
    </source>
</evidence>
<organism evidence="2 3">
    <name type="scientific">Pseudomonas veronii</name>
    <dbReference type="NCBI Taxonomy" id="76761"/>
    <lineage>
        <taxon>Bacteria</taxon>
        <taxon>Pseudomonadati</taxon>
        <taxon>Pseudomonadota</taxon>
        <taxon>Gammaproteobacteria</taxon>
        <taxon>Pseudomonadales</taxon>
        <taxon>Pseudomonadaceae</taxon>
        <taxon>Pseudomonas</taxon>
    </lineage>
</organism>
<dbReference type="InterPro" id="IPR036291">
    <property type="entry name" value="NAD(P)-bd_dom_sf"/>
</dbReference>
<dbReference type="SUPFAM" id="SSF51735">
    <property type="entry name" value="NAD(P)-binding Rossmann-fold domains"/>
    <property type="match status" value="1"/>
</dbReference>
<reference evidence="2 3" key="1">
    <citation type="submission" date="2019-09" db="EMBL/GenBank/DDBJ databases">
        <title>Genomic sequencing of 4 copper resistant soil isolates.</title>
        <authorList>
            <person name="Havryliuk O."/>
        </authorList>
    </citation>
    <scope>NUCLEOTIDE SEQUENCE [LARGE SCALE GENOMIC DNA]</scope>
    <source>
        <strain evidence="2 3">UKR4</strain>
    </source>
</reference>
<feature type="domain" description="NAD-dependent epimerase/dehydratase" evidence="1">
    <location>
        <begin position="6"/>
        <end position="157"/>
    </location>
</feature>
<dbReference type="GO" id="GO:0004029">
    <property type="term" value="F:aldehyde dehydrogenase (NAD+) activity"/>
    <property type="evidence" value="ECO:0007669"/>
    <property type="project" value="TreeGrafter"/>
</dbReference>
<dbReference type="Gene3D" id="3.40.50.720">
    <property type="entry name" value="NAD(P)-binding Rossmann-like Domain"/>
    <property type="match status" value="1"/>
</dbReference>
<dbReference type="InterPro" id="IPR001509">
    <property type="entry name" value="Epimerase_deHydtase"/>
</dbReference>
<dbReference type="Proteomes" id="UP000323909">
    <property type="component" value="Unassembled WGS sequence"/>
</dbReference>
<dbReference type="Pfam" id="PF01370">
    <property type="entry name" value="Epimerase"/>
    <property type="match status" value="1"/>
</dbReference>
<dbReference type="GO" id="GO:0005737">
    <property type="term" value="C:cytoplasm"/>
    <property type="evidence" value="ECO:0007669"/>
    <property type="project" value="TreeGrafter"/>
</dbReference>
<dbReference type="EMBL" id="VWXT01000191">
    <property type="protein sequence ID" value="KAA6179879.1"/>
    <property type="molecule type" value="Genomic_DNA"/>
</dbReference>
<sequence length="303" mass="33553">MHVKKILLLGASGFIGRGVYERLDPLPGIDVIRHSRSPRAGYTACEIGSPAFDKLVDECDCIVNCTGIGLSRLGTAGASNKALTEQILAAIKPGATGKKPFFHLSSVKAYNPEQRVDAYADDKYAAEQVIHLNCDKVQGVILRVPTVLGRHDKNLLPMISMCRLKLLPKVTGQLPALHVIGVESIATCIIQWLARVPDPALHTYYLLSDRTVTYNDLVGEVYARLQPLARSARLRSVSVRGLAKVYKVLTFMDRFRRGRKLFPWARFNDLFVCPWHIESGVDVIQTPLRVSALIGDYFENAQG</sequence>
<protein>
    <submittedName>
        <fullName evidence="2">NAD-dependent epimerase/dehydratase family protein</fullName>
    </submittedName>
</protein>
<name>A0A5M8F5M3_PSEVE</name>